<comment type="caution">
    <text evidence="3">The sequence shown here is derived from an EMBL/GenBank/DDBJ whole genome shotgun (WGS) entry which is preliminary data.</text>
</comment>
<dbReference type="PANTHER" id="PTHR31286">
    <property type="entry name" value="GLYCINE-RICH CELL WALL STRUCTURAL PROTEIN 1.8-LIKE"/>
    <property type="match status" value="1"/>
</dbReference>
<organism evidence="3 4">
    <name type="scientific">Brassica cretica</name>
    <name type="common">Mustard</name>
    <dbReference type="NCBI Taxonomy" id="69181"/>
    <lineage>
        <taxon>Eukaryota</taxon>
        <taxon>Viridiplantae</taxon>
        <taxon>Streptophyta</taxon>
        <taxon>Embryophyta</taxon>
        <taxon>Tracheophyta</taxon>
        <taxon>Spermatophyta</taxon>
        <taxon>Magnoliopsida</taxon>
        <taxon>eudicotyledons</taxon>
        <taxon>Gunneridae</taxon>
        <taxon>Pentapetalae</taxon>
        <taxon>rosids</taxon>
        <taxon>malvids</taxon>
        <taxon>Brassicales</taxon>
        <taxon>Brassicaceae</taxon>
        <taxon>Brassiceae</taxon>
        <taxon>Brassica</taxon>
    </lineage>
</organism>
<dbReference type="InterPro" id="IPR025558">
    <property type="entry name" value="DUF4283"/>
</dbReference>
<gene>
    <name evidence="3" type="ORF">F2Q69_00044060</name>
</gene>
<feature type="region of interest" description="Disordered" evidence="1">
    <location>
        <begin position="222"/>
        <end position="300"/>
    </location>
</feature>
<evidence type="ECO:0000313" key="4">
    <source>
        <dbReference type="Proteomes" id="UP000712600"/>
    </source>
</evidence>
<evidence type="ECO:0000256" key="1">
    <source>
        <dbReference type="SAM" id="MobiDB-lite"/>
    </source>
</evidence>
<feature type="domain" description="DUF4283" evidence="2">
    <location>
        <begin position="4"/>
        <end position="61"/>
    </location>
</feature>
<accession>A0A8S9NCA4</accession>
<dbReference type="Proteomes" id="UP000712600">
    <property type="component" value="Unassembled WGS sequence"/>
</dbReference>
<dbReference type="Pfam" id="PF14111">
    <property type="entry name" value="DUF4283"/>
    <property type="match status" value="1"/>
</dbReference>
<protein>
    <recommendedName>
        <fullName evidence="2">DUF4283 domain-containing protein</fullName>
    </recommendedName>
</protein>
<feature type="compositionally biased region" description="Basic and acidic residues" evidence="1">
    <location>
        <begin position="222"/>
        <end position="252"/>
    </location>
</feature>
<sequence>MPFFTENWKCYIRPVGADLGQSMFKFQFKLESDLLNVLAKRSFYYLGWMVIIQRWEPTVSPQFPFLIPFWINIQGILIHLWDEATVKSIRENIRIFEEAEVTASSIRMHVQINGRLPLIKSSVVEYPNGDEITIKLVYEKLERHSSKCVELDHELKDCLEEKAQRRARAIKHQHHSTEERANRAQHNREYETRMQQKHFQFKVTRTETNEYDHHVVPTSRYYREGEYRRDDLQRGKRPEPDGYRYDSRDELRKRQRRSHSNYYFNEVTQPKWDPRHGSSNCRSEYRPQHKQNYGSDRYSKQITKSYCREVPRHKPHERLEVSSASKNKQAAAIRGVPQQEFQDDIPHEALQETIGEVRDVMIQYSNCAEPTENVARKERIRKEEEEGQIEETAWETVRATLPTPQKLPLIEKDPQERVPALLRFGPMEEGEKRA</sequence>
<dbReference type="EMBL" id="QGKX02001621">
    <property type="protein sequence ID" value="KAF3499756.1"/>
    <property type="molecule type" value="Genomic_DNA"/>
</dbReference>
<feature type="region of interest" description="Disordered" evidence="1">
    <location>
        <begin position="379"/>
        <end position="434"/>
    </location>
</feature>
<name>A0A8S9NCA4_BRACR</name>
<feature type="compositionally biased region" description="Polar residues" evidence="1">
    <location>
        <begin position="290"/>
        <end position="300"/>
    </location>
</feature>
<proteinExistence type="predicted"/>
<evidence type="ECO:0000313" key="3">
    <source>
        <dbReference type="EMBL" id="KAF3499756.1"/>
    </source>
</evidence>
<dbReference type="AlphaFoldDB" id="A0A8S9NCA4"/>
<reference evidence="3" key="1">
    <citation type="submission" date="2019-12" db="EMBL/GenBank/DDBJ databases">
        <title>Genome sequencing and annotation of Brassica cretica.</title>
        <authorList>
            <person name="Studholme D.J."/>
            <person name="Sarris P."/>
        </authorList>
    </citation>
    <scope>NUCLEOTIDE SEQUENCE</scope>
    <source>
        <strain evidence="3">PFS-109/04</strain>
        <tissue evidence="3">Leaf</tissue>
    </source>
</reference>
<evidence type="ECO:0000259" key="2">
    <source>
        <dbReference type="Pfam" id="PF14111"/>
    </source>
</evidence>
<dbReference type="PANTHER" id="PTHR31286:SF163">
    <property type="entry name" value="ZINC KNUCKLE CX2CX4HX4C DOMAIN-CONTAINING PROTEIN"/>
    <property type="match status" value="1"/>
</dbReference>
<dbReference type="InterPro" id="IPR040256">
    <property type="entry name" value="At4g02000-like"/>
</dbReference>